<proteinExistence type="predicted"/>
<dbReference type="KEGG" id="nsn:EXE58_08985"/>
<dbReference type="Proteomes" id="UP000294853">
    <property type="component" value="Chromosome"/>
</dbReference>
<evidence type="ECO:0000313" key="2">
    <source>
        <dbReference type="Proteomes" id="UP000294853"/>
    </source>
</evidence>
<sequence>MSDSCAFCGSIEPLTREHVFGDWLSKIGLDLTPVRHMAGPLNGLPRHMGEQPPFRQTVKRFCASCNNGWMSRLEHVAQRVLAPLVLGEAGRIHPDDQGAIAMWAQKTALTAMLMSSNEQRERGYGLPQAMYTALYERRDRVEPLDASQFWIGRYEGTTRSAVRVTPMAVRVSRIPEPDRPHAYALTLVLGQLILHGLTFDTLAPAVEVANVSRMPQLWPKGAPVLWPRGQTVTEESFLRFADGKTLRSTLDVVDVQPWTPAAQVPRSVVVNGMVRVPALCEMHSIHYPISLLEDALQGIFYAFVTSCDCPVAYLMHTGSDSVNCKAAGASEGISATYADIPGDEMLIRHPAGAFFCKRLTA</sequence>
<keyword evidence="2" id="KW-1185">Reference proteome</keyword>
<dbReference type="EMBL" id="CP038436">
    <property type="protein sequence ID" value="QBX55574.1"/>
    <property type="molecule type" value="Genomic_DNA"/>
</dbReference>
<reference evidence="1 2" key="1">
    <citation type="submission" date="2019-03" db="EMBL/GenBank/DDBJ databases">
        <title>Three New Species of Nocardioides, Nocardioides euryhalodurans sp. nov., Nocardioides seonyuensis sp. nov. and Nocardioides eburneoflavus sp. nov. Iolated from Soil.</title>
        <authorList>
            <person name="Roh S.G."/>
            <person name="Lee C."/>
            <person name="Kim M.-K."/>
            <person name="Kim S.B."/>
        </authorList>
    </citation>
    <scope>NUCLEOTIDE SEQUENCE [LARGE SCALE GENOMIC DNA]</scope>
    <source>
        <strain evidence="1 2">MMS17-SY207-3</strain>
    </source>
</reference>
<gene>
    <name evidence="1" type="ORF">EXE58_08985</name>
</gene>
<evidence type="ECO:0000313" key="1">
    <source>
        <dbReference type="EMBL" id="QBX55574.1"/>
    </source>
</evidence>
<accession>A0A4P7IEB7</accession>
<organism evidence="1 2">
    <name type="scientific">Nocardioides seonyuensis</name>
    <dbReference type="NCBI Taxonomy" id="2518371"/>
    <lineage>
        <taxon>Bacteria</taxon>
        <taxon>Bacillati</taxon>
        <taxon>Actinomycetota</taxon>
        <taxon>Actinomycetes</taxon>
        <taxon>Propionibacteriales</taxon>
        <taxon>Nocardioidaceae</taxon>
        <taxon>Nocardioides</taxon>
    </lineage>
</organism>
<protein>
    <submittedName>
        <fullName evidence="1">Uncharacterized protein</fullName>
    </submittedName>
</protein>
<dbReference type="OrthoDB" id="4578725at2"/>
<name>A0A4P7IEB7_9ACTN</name>
<dbReference type="AlphaFoldDB" id="A0A4P7IEB7"/>